<name>A0A9J6GK06_HAELO</name>
<proteinExistence type="predicted"/>
<dbReference type="OrthoDB" id="6486930at2759"/>
<dbReference type="AlphaFoldDB" id="A0A9J6GK06"/>
<organism evidence="1 2">
    <name type="scientific">Haemaphysalis longicornis</name>
    <name type="common">Bush tick</name>
    <dbReference type="NCBI Taxonomy" id="44386"/>
    <lineage>
        <taxon>Eukaryota</taxon>
        <taxon>Metazoa</taxon>
        <taxon>Ecdysozoa</taxon>
        <taxon>Arthropoda</taxon>
        <taxon>Chelicerata</taxon>
        <taxon>Arachnida</taxon>
        <taxon>Acari</taxon>
        <taxon>Parasitiformes</taxon>
        <taxon>Ixodida</taxon>
        <taxon>Ixodoidea</taxon>
        <taxon>Ixodidae</taxon>
        <taxon>Haemaphysalinae</taxon>
        <taxon>Haemaphysalis</taxon>
    </lineage>
</organism>
<dbReference type="VEuPathDB" id="VectorBase:HLOH_051769"/>
<gene>
    <name evidence="1" type="ORF">HPB48_011351</name>
</gene>
<protein>
    <submittedName>
        <fullName evidence="1">Uncharacterized protein</fullName>
    </submittedName>
</protein>
<evidence type="ECO:0000313" key="2">
    <source>
        <dbReference type="Proteomes" id="UP000821853"/>
    </source>
</evidence>
<accession>A0A9J6GK06</accession>
<keyword evidence="2" id="KW-1185">Reference proteome</keyword>
<sequence length="124" mass="14397">MQGAPARPVRQEGQGADRLFQSQHVGKLYPRLRLYSKPLARKYQALAALSIRYSLRCAREVDPDISIPDIKDRRCKNDDAQDFPRKFYQCWNRLLDTDQLLTRVGFSNEDLGKFRDAAVSDDFF</sequence>
<dbReference type="Proteomes" id="UP000821853">
    <property type="component" value="Chromosome 5"/>
</dbReference>
<dbReference type="EMBL" id="JABSTR010000007">
    <property type="protein sequence ID" value="KAH9374756.1"/>
    <property type="molecule type" value="Genomic_DNA"/>
</dbReference>
<reference evidence="1 2" key="1">
    <citation type="journal article" date="2020" name="Cell">
        <title>Large-Scale Comparative Analyses of Tick Genomes Elucidate Their Genetic Diversity and Vector Capacities.</title>
        <authorList>
            <consortium name="Tick Genome and Microbiome Consortium (TIGMIC)"/>
            <person name="Jia N."/>
            <person name="Wang J."/>
            <person name="Shi W."/>
            <person name="Du L."/>
            <person name="Sun Y."/>
            <person name="Zhan W."/>
            <person name="Jiang J.F."/>
            <person name="Wang Q."/>
            <person name="Zhang B."/>
            <person name="Ji P."/>
            <person name="Bell-Sakyi L."/>
            <person name="Cui X.M."/>
            <person name="Yuan T.T."/>
            <person name="Jiang B.G."/>
            <person name="Yang W.F."/>
            <person name="Lam T.T."/>
            <person name="Chang Q.C."/>
            <person name="Ding S.J."/>
            <person name="Wang X.J."/>
            <person name="Zhu J.G."/>
            <person name="Ruan X.D."/>
            <person name="Zhao L."/>
            <person name="Wei J.T."/>
            <person name="Ye R.Z."/>
            <person name="Que T.C."/>
            <person name="Du C.H."/>
            <person name="Zhou Y.H."/>
            <person name="Cheng J.X."/>
            <person name="Dai P.F."/>
            <person name="Guo W.B."/>
            <person name="Han X.H."/>
            <person name="Huang E.J."/>
            <person name="Li L.F."/>
            <person name="Wei W."/>
            <person name="Gao Y.C."/>
            <person name="Liu J.Z."/>
            <person name="Shao H.Z."/>
            <person name="Wang X."/>
            <person name="Wang C.C."/>
            <person name="Yang T.C."/>
            <person name="Huo Q.B."/>
            <person name="Li W."/>
            <person name="Chen H.Y."/>
            <person name="Chen S.E."/>
            <person name="Zhou L.G."/>
            <person name="Ni X.B."/>
            <person name="Tian J.H."/>
            <person name="Sheng Y."/>
            <person name="Liu T."/>
            <person name="Pan Y.S."/>
            <person name="Xia L.Y."/>
            <person name="Li J."/>
            <person name="Zhao F."/>
            <person name="Cao W.C."/>
        </authorList>
    </citation>
    <scope>NUCLEOTIDE SEQUENCE [LARGE SCALE GENOMIC DNA]</scope>
    <source>
        <strain evidence="1">HaeL-2018</strain>
    </source>
</reference>
<comment type="caution">
    <text evidence="1">The sequence shown here is derived from an EMBL/GenBank/DDBJ whole genome shotgun (WGS) entry which is preliminary data.</text>
</comment>
<evidence type="ECO:0000313" key="1">
    <source>
        <dbReference type="EMBL" id="KAH9374756.1"/>
    </source>
</evidence>